<keyword evidence="3 5" id="KW-0862">Zinc</keyword>
<evidence type="ECO:0000256" key="6">
    <source>
        <dbReference type="SAM" id="MobiDB-lite"/>
    </source>
</evidence>
<evidence type="ECO:0000256" key="2">
    <source>
        <dbReference type="ARBA" id="ARBA00022737"/>
    </source>
</evidence>
<evidence type="ECO:0000313" key="8">
    <source>
        <dbReference type="EMBL" id="KAA3677157.1"/>
    </source>
</evidence>
<proteinExistence type="predicted"/>
<dbReference type="PROSITE" id="PS50023">
    <property type="entry name" value="LIM_DOMAIN_2"/>
    <property type="match status" value="2"/>
</dbReference>
<dbReference type="Gene3D" id="2.10.110.10">
    <property type="entry name" value="Cysteine Rich Protein"/>
    <property type="match status" value="2"/>
</dbReference>
<feature type="region of interest" description="Disordered" evidence="6">
    <location>
        <begin position="163"/>
        <end position="185"/>
    </location>
</feature>
<reference evidence="8 9" key="1">
    <citation type="journal article" date="2019" name="Gigascience">
        <title>Whole-genome sequence of the oriental lung fluke Paragonimus westermani.</title>
        <authorList>
            <person name="Oey H."/>
            <person name="Zakrzewski M."/>
            <person name="Narain K."/>
            <person name="Devi K.R."/>
            <person name="Agatsuma T."/>
            <person name="Nawaratna S."/>
            <person name="Gobert G.N."/>
            <person name="Jones M.K."/>
            <person name="Ragan M.A."/>
            <person name="McManus D.P."/>
            <person name="Krause L."/>
        </authorList>
    </citation>
    <scope>NUCLEOTIDE SEQUENCE [LARGE SCALE GENOMIC DNA]</scope>
    <source>
        <strain evidence="8 9">IND2009</strain>
    </source>
</reference>
<dbReference type="SMART" id="SM00132">
    <property type="entry name" value="LIM"/>
    <property type="match status" value="2"/>
</dbReference>
<evidence type="ECO:0000256" key="4">
    <source>
        <dbReference type="ARBA" id="ARBA00023038"/>
    </source>
</evidence>
<evidence type="ECO:0000313" key="9">
    <source>
        <dbReference type="Proteomes" id="UP000324629"/>
    </source>
</evidence>
<evidence type="ECO:0000259" key="7">
    <source>
        <dbReference type="PROSITE" id="PS50023"/>
    </source>
</evidence>
<keyword evidence="9" id="KW-1185">Reference proteome</keyword>
<dbReference type="EMBL" id="QNGE01001634">
    <property type="protein sequence ID" value="KAA3677157.1"/>
    <property type="molecule type" value="Genomic_DNA"/>
</dbReference>
<gene>
    <name evidence="8" type="ORF">DEA37_0013400</name>
</gene>
<feature type="domain" description="LIM zinc-binding" evidence="7">
    <location>
        <begin position="3"/>
        <end position="65"/>
    </location>
</feature>
<sequence length="297" mass="32567">MAIICAGCGGPIVERILLSALDRFWHIACLNCSYCGLRLDELGQSVFVRDNMLLCRQDYLRLFGLSGTCTKCRLKIPPDELVMRCQENVYHVGCFSCFHCQAPLHPGDKVCTINGNLFCEHEFPQLFANTPKWLPALKVNSSLSISSPTYLATARNMISQDLPGKSMDMARSSPHYSSAPDGHSLSSMPYSLTRSDLITVMNSHPASPGTNLGNPNHLLSDHSPISSSGCCLMDTDLSFLPDSISMAPSLAPEKPVRASPVPGSVVDPPTTGRRKQKEDYMYGMPRFNPGTIWVPLQ</sequence>
<dbReference type="SUPFAM" id="SSF57716">
    <property type="entry name" value="Glucocorticoid receptor-like (DNA-binding domain)"/>
    <property type="match status" value="2"/>
</dbReference>
<dbReference type="InterPro" id="IPR050945">
    <property type="entry name" value="LMO_RBTN_TF"/>
</dbReference>
<organism evidence="8 9">
    <name type="scientific">Paragonimus westermani</name>
    <dbReference type="NCBI Taxonomy" id="34504"/>
    <lineage>
        <taxon>Eukaryota</taxon>
        <taxon>Metazoa</taxon>
        <taxon>Spiralia</taxon>
        <taxon>Lophotrochozoa</taxon>
        <taxon>Platyhelminthes</taxon>
        <taxon>Trematoda</taxon>
        <taxon>Digenea</taxon>
        <taxon>Plagiorchiida</taxon>
        <taxon>Troglotremata</taxon>
        <taxon>Troglotrematidae</taxon>
        <taxon>Paragonimus</taxon>
    </lineage>
</organism>
<dbReference type="Proteomes" id="UP000324629">
    <property type="component" value="Unassembled WGS sequence"/>
</dbReference>
<evidence type="ECO:0000256" key="1">
    <source>
        <dbReference type="ARBA" id="ARBA00022723"/>
    </source>
</evidence>
<feature type="domain" description="LIM zinc-binding" evidence="7">
    <location>
        <begin position="67"/>
        <end position="129"/>
    </location>
</feature>
<dbReference type="PROSITE" id="PS00478">
    <property type="entry name" value="LIM_DOMAIN_1"/>
    <property type="match status" value="2"/>
</dbReference>
<dbReference type="PANTHER" id="PTHR45787:SF13">
    <property type="entry name" value="LD11652P"/>
    <property type="match status" value="1"/>
</dbReference>
<name>A0A5J4NNF7_9TREM</name>
<keyword evidence="4 5" id="KW-0440">LIM domain</keyword>
<dbReference type="InterPro" id="IPR001781">
    <property type="entry name" value="Znf_LIM"/>
</dbReference>
<protein>
    <recommendedName>
        <fullName evidence="7">LIM zinc-binding domain-containing protein</fullName>
    </recommendedName>
</protein>
<accession>A0A5J4NNF7</accession>
<dbReference type="AlphaFoldDB" id="A0A5J4NNF7"/>
<keyword evidence="2" id="KW-0677">Repeat</keyword>
<comment type="caution">
    <text evidence="8">The sequence shown here is derived from an EMBL/GenBank/DDBJ whole genome shotgun (WGS) entry which is preliminary data.</text>
</comment>
<dbReference type="PANTHER" id="PTHR45787">
    <property type="entry name" value="LD11652P"/>
    <property type="match status" value="1"/>
</dbReference>
<dbReference type="GO" id="GO:0046872">
    <property type="term" value="F:metal ion binding"/>
    <property type="evidence" value="ECO:0007669"/>
    <property type="project" value="UniProtKB-KW"/>
</dbReference>
<evidence type="ECO:0000256" key="3">
    <source>
        <dbReference type="ARBA" id="ARBA00022833"/>
    </source>
</evidence>
<keyword evidence="1 5" id="KW-0479">Metal-binding</keyword>
<dbReference type="Pfam" id="PF00412">
    <property type="entry name" value="LIM"/>
    <property type="match status" value="2"/>
</dbReference>
<evidence type="ECO:0000256" key="5">
    <source>
        <dbReference type="PROSITE-ProRule" id="PRU00125"/>
    </source>
</evidence>
<feature type="region of interest" description="Disordered" evidence="6">
    <location>
        <begin position="251"/>
        <end position="275"/>
    </location>
</feature>